<dbReference type="GO" id="GO:0016491">
    <property type="term" value="F:oxidoreductase activity"/>
    <property type="evidence" value="ECO:0007669"/>
    <property type="project" value="UniProtKB-KW"/>
</dbReference>
<sequence length="391" mass="42057">MTSRRTEIAIIGGGAMGAWTAFHLARRGARVMIVERSFPGAQASGVNYGSMRIQGRFLPQLPLSLRAQRIWEESERLLGTDVEFRRTGHLHVAVDAAQQAKIERYAADALAYGLGVEILAPAAIRRRWPWIAPHAIAASWSAIDGAVNPRLVVPALAARLAALDVAVLQGRRVTGAERLGAGFRLETAEGDVIEADMLVNTGGAWGADVAAWFAEPVPMFVAGPSEMVTEPLPYFMQPTLQIVDGSIVIRQVERGNVIIAGHPRGPADALKMRARMPGAKTLTNLQRVADIIPCLSGASIIRSWSGIEGYMPDMIPIIGPSATTPGLWHAFAFSGHGMQLCPGLGAVLSELILDGRSETPVGAFAIDRFRQTQTVDEDYLRQEFDAGVVKA</sequence>
<reference evidence="3 4" key="1">
    <citation type="submission" date="2018-05" db="EMBL/GenBank/DDBJ databases">
        <title>Genomic Encyclopedia of Type Strains, Phase IV (KMG-IV): sequencing the most valuable type-strain genomes for metagenomic binning, comparative biology and taxonomic classification.</title>
        <authorList>
            <person name="Goeker M."/>
        </authorList>
    </citation>
    <scope>NUCLEOTIDE SEQUENCE [LARGE SCALE GENOMIC DNA]</scope>
    <source>
        <strain evidence="3 4">DSM 6462</strain>
    </source>
</reference>
<dbReference type="GO" id="GO:0005737">
    <property type="term" value="C:cytoplasm"/>
    <property type="evidence" value="ECO:0007669"/>
    <property type="project" value="TreeGrafter"/>
</dbReference>
<dbReference type="RefSeq" id="WP_110373785.1">
    <property type="nucleotide sequence ID" value="NZ_JAHBRY010000002.1"/>
</dbReference>
<proteinExistence type="predicted"/>
<dbReference type="SUPFAM" id="SSF51905">
    <property type="entry name" value="FAD/NAD(P)-binding domain"/>
    <property type="match status" value="1"/>
</dbReference>
<gene>
    <name evidence="3" type="ORF">C7450_102439</name>
</gene>
<evidence type="ECO:0000256" key="1">
    <source>
        <dbReference type="ARBA" id="ARBA00023002"/>
    </source>
</evidence>
<evidence type="ECO:0000259" key="2">
    <source>
        <dbReference type="Pfam" id="PF01266"/>
    </source>
</evidence>
<dbReference type="OrthoDB" id="9815989at2"/>
<protein>
    <submittedName>
        <fullName evidence="3">Glycine/D-amino acid oxidase-like deaminating enzyme</fullName>
    </submittedName>
</protein>
<dbReference type="Gene3D" id="3.30.9.10">
    <property type="entry name" value="D-Amino Acid Oxidase, subunit A, domain 2"/>
    <property type="match status" value="1"/>
</dbReference>
<accession>A0A2V3UDY1</accession>
<name>A0A2V3UDY1_9HYPH</name>
<keyword evidence="1" id="KW-0560">Oxidoreductase</keyword>
<dbReference type="EMBL" id="QJJK01000002">
    <property type="protein sequence ID" value="PXW63523.1"/>
    <property type="molecule type" value="Genomic_DNA"/>
</dbReference>
<keyword evidence="4" id="KW-1185">Reference proteome</keyword>
<comment type="caution">
    <text evidence="3">The sequence shown here is derived from an EMBL/GenBank/DDBJ whole genome shotgun (WGS) entry which is preliminary data.</text>
</comment>
<organism evidence="3 4">
    <name type="scientific">Chelatococcus asaccharovorans</name>
    <dbReference type="NCBI Taxonomy" id="28210"/>
    <lineage>
        <taxon>Bacteria</taxon>
        <taxon>Pseudomonadati</taxon>
        <taxon>Pseudomonadota</taxon>
        <taxon>Alphaproteobacteria</taxon>
        <taxon>Hyphomicrobiales</taxon>
        <taxon>Chelatococcaceae</taxon>
        <taxon>Chelatococcus</taxon>
    </lineage>
</organism>
<dbReference type="InterPro" id="IPR036188">
    <property type="entry name" value="FAD/NAD-bd_sf"/>
</dbReference>
<feature type="domain" description="FAD dependent oxidoreductase" evidence="2">
    <location>
        <begin position="8"/>
        <end position="351"/>
    </location>
</feature>
<dbReference type="Proteomes" id="UP000248021">
    <property type="component" value="Unassembled WGS sequence"/>
</dbReference>
<dbReference type="Gene3D" id="3.50.50.60">
    <property type="entry name" value="FAD/NAD(P)-binding domain"/>
    <property type="match status" value="1"/>
</dbReference>
<dbReference type="PANTHER" id="PTHR13847">
    <property type="entry name" value="SARCOSINE DEHYDROGENASE-RELATED"/>
    <property type="match status" value="1"/>
</dbReference>
<dbReference type="InterPro" id="IPR006076">
    <property type="entry name" value="FAD-dep_OxRdtase"/>
</dbReference>
<dbReference type="AlphaFoldDB" id="A0A2V3UDY1"/>
<evidence type="ECO:0000313" key="3">
    <source>
        <dbReference type="EMBL" id="PXW63523.1"/>
    </source>
</evidence>
<evidence type="ECO:0000313" key="4">
    <source>
        <dbReference type="Proteomes" id="UP000248021"/>
    </source>
</evidence>
<dbReference type="Pfam" id="PF01266">
    <property type="entry name" value="DAO"/>
    <property type="match status" value="1"/>
</dbReference>